<accession>A0ABS4I805</accession>
<gene>
    <name evidence="3" type="ORF">J2Z65_006251</name>
</gene>
<feature type="region of interest" description="Disordered" evidence="1">
    <location>
        <begin position="1"/>
        <end position="22"/>
    </location>
</feature>
<evidence type="ECO:0000256" key="1">
    <source>
        <dbReference type="SAM" id="MobiDB-lite"/>
    </source>
</evidence>
<sequence>MKAIRERKKLRPSTARPTPMNQDWEAGRRVGYSKGWSYGYHMGRCQRVVRDIPQESGILWDLKIMYVRADGAPYVSLDGGIADGLRKLVREVIVVNPEDNFVRIAEETRPDFVLMLFTLAPSFPVDKVQELRSLGIRTAIWLSDDPYHTDHTIKIVPNYDFIFTLESSCVDLYKSLGCNHVYYLPFGINPDSTMIEHVPTSYRKDICFIGTAFWNRVHFIDEIADYLKDKDIMINGFWWDRLRSYDKLASKIQGYWLDPKETAKHYHASKIVINLHRSIDDESHNSNSRRIPAYSPNPRVIDIAACGTLQLTDVRQELSSLYTPGEELDTFSSPQELVAKIEYYLNHEEERQRIALKGLSRTLQEHTYRGRLHQMLTIMNGESAISKR</sequence>
<organism evidence="3 4">
    <name type="scientific">Paenibacillus aceris</name>
    <dbReference type="NCBI Taxonomy" id="869555"/>
    <lineage>
        <taxon>Bacteria</taxon>
        <taxon>Bacillati</taxon>
        <taxon>Bacillota</taxon>
        <taxon>Bacilli</taxon>
        <taxon>Bacillales</taxon>
        <taxon>Paenibacillaceae</taxon>
        <taxon>Paenibacillus</taxon>
    </lineage>
</organism>
<evidence type="ECO:0000313" key="3">
    <source>
        <dbReference type="EMBL" id="MBP1966990.1"/>
    </source>
</evidence>
<protein>
    <submittedName>
        <fullName evidence="3">Spore maturation protein CgeB</fullName>
    </submittedName>
</protein>
<name>A0ABS4I805_9BACL</name>
<proteinExistence type="predicted"/>
<dbReference type="Pfam" id="PF13524">
    <property type="entry name" value="Glyco_trans_1_2"/>
    <property type="match status" value="1"/>
</dbReference>
<feature type="compositionally biased region" description="Basic residues" evidence="1">
    <location>
        <begin position="1"/>
        <end position="11"/>
    </location>
</feature>
<reference evidence="3 4" key="1">
    <citation type="submission" date="2021-03" db="EMBL/GenBank/DDBJ databases">
        <title>Genomic Encyclopedia of Type Strains, Phase IV (KMG-IV): sequencing the most valuable type-strain genomes for metagenomic binning, comparative biology and taxonomic classification.</title>
        <authorList>
            <person name="Goeker M."/>
        </authorList>
    </citation>
    <scope>NUCLEOTIDE SEQUENCE [LARGE SCALE GENOMIC DNA]</scope>
    <source>
        <strain evidence="3 4">DSM 24950</strain>
    </source>
</reference>
<dbReference type="RefSeq" id="WP_240160065.1">
    <property type="nucleotide sequence ID" value="NZ_JAAOZR010000094.1"/>
</dbReference>
<dbReference type="EMBL" id="JAGGKV010000027">
    <property type="protein sequence ID" value="MBP1966990.1"/>
    <property type="molecule type" value="Genomic_DNA"/>
</dbReference>
<feature type="domain" description="Spore protein YkvP/CgeB glycosyl transferase-like" evidence="2">
    <location>
        <begin position="218"/>
        <end position="376"/>
    </location>
</feature>
<evidence type="ECO:0000259" key="2">
    <source>
        <dbReference type="Pfam" id="PF13524"/>
    </source>
</evidence>
<dbReference type="Proteomes" id="UP001519344">
    <property type="component" value="Unassembled WGS sequence"/>
</dbReference>
<keyword evidence="4" id="KW-1185">Reference proteome</keyword>
<comment type="caution">
    <text evidence="3">The sequence shown here is derived from an EMBL/GenBank/DDBJ whole genome shotgun (WGS) entry which is preliminary data.</text>
</comment>
<dbReference type="InterPro" id="IPR055259">
    <property type="entry name" value="YkvP/CgeB_Glyco_trans-like"/>
</dbReference>
<evidence type="ECO:0000313" key="4">
    <source>
        <dbReference type="Proteomes" id="UP001519344"/>
    </source>
</evidence>